<feature type="transmembrane region" description="Helical" evidence="1">
    <location>
        <begin position="86"/>
        <end position="107"/>
    </location>
</feature>
<reference evidence="2" key="2">
    <citation type="journal article" date="2021" name="PeerJ">
        <title>Extensive microbial diversity within the chicken gut microbiome revealed by metagenomics and culture.</title>
        <authorList>
            <person name="Gilroy R."/>
            <person name="Ravi A."/>
            <person name="Getino M."/>
            <person name="Pursley I."/>
            <person name="Horton D.L."/>
            <person name="Alikhan N.F."/>
            <person name="Baker D."/>
            <person name="Gharbi K."/>
            <person name="Hall N."/>
            <person name="Watson M."/>
            <person name="Adriaenssens E.M."/>
            <person name="Foster-Nyarko E."/>
            <person name="Jarju S."/>
            <person name="Secka A."/>
            <person name="Antonio M."/>
            <person name="Oren A."/>
            <person name="Chaudhuri R.R."/>
            <person name="La Ragione R."/>
            <person name="Hildebrand F."/>
            <person name="Pallen M.J."/>
        </authorList>
    </citation>
    <scope>NUCLEOTIDE SEQUENCE</scope>
    <source>
        <strain evidence="2">C6-149</strain>
    </source>
</reference>
<accession>A0A9D9E5Z5</accession>
<dbReference type="EMBL" id="JADIMP010000102">
    <property type="protein sequence ID" value="MBO8442032.1"/>
    <property type="molecule type" value="Genomic_DNA"/>
</dbReference>
<proteinExistence type="predicted"/>
<feature type="transmembrane region" description="Helical" evidence="1">
    <location>
        <begin position="165"/>
        <end position="188"/>
    </location>
</feature>
<dbReference type="InterPro" id="IPR005915">
    <property type="entry name" value="Tandem_5TM"/>
</dbReference>
<evidence type="ECO:0000313" key="3">
    <source>
        <dbReference type="Proteomes" id="UP000823614"/>
    </source>
</evidence>
<comment type="caution">
    <text evidence="2">The sequence shown here is derived from an EMBL/GenBank/DDBJ whole genome shotgun (WGS) entry which is preliminary data.</text>
</comment>
<dbReference type="Pfam" id="PF04276">
    <property type="entry name" value="DUF443"/>
    <property type="match status" value="1"/>
</dbReference>
<dbReference type="Proteomes" id="UP000823614">
    <property type="component" value="Unassembled WGS sequence"/>
</dbReference>
<gene>
    <name evidence="2" type="ORF">IAA89_06340</name>
</gene>
<protein>
    <submittedName>
        <fullName evidence="2">DUF443 family protein</fullName>
    </submittedName>
</protein>
<evidence type="ECO:0000313" key="2">
    <source>
        <dbReference type="EMBL" id="MBO8442032.1"/>
    </source>
</evidence>
<feature type="transmembrane region" description="Helical" evidence="1">
    <location>
        <begin position="141"/>
        <end position="159"/>
    </location>
</feature>
<organism evidence="2 3">
    <name type="scientific">Candidatus Gallilactobacillus intestinavium</name>
    <dbReference type="NCBI Taxonomy" id="2840838"/>
    <lineage>
        <taxon>Bacteria</taxon>
        <taxon>Bacillati</taxon>
        <taxon>Bacillota</taxon>
        <taxon>Bacilli</taxon>
        <taxon>Lactobacillales</taxon>
        <taxon>Lactobacillaceae</taxon>
        <taxon>Lactobacillaceae incertae sedis</taxon>
        <taxon>Candidatus Gallilactobacillus</taxon>
    </lineage>
</organism>
<evidence type="ECO:0000256" key="1">
    <source>
        <dbReference type="SAM" id="Phobius"/>
    </source>
</evidence>
<dbReference type="NCBIfam" id="TIGR01218">
    <property type="entry name" value="Gpos_tandem_5TM"/>
    <property type="match status" value="1"/>
</dbReference>
<keyword evidence="1" id="KW-0472">Membrane</keyword>
<keyword evidence="1" id="KW-1133">Transmembrane helix</keyword>
<reference evidence="2" key="1">
    <citation type="submission" date="2020-10" db="EMBL/GenBank/DDBJ databases">
        <authorList>
            <person name="Gilroy R."/>
        </authorList>
    </citation>
    <scope>NUCLEOTIDE SEQUENCE</scope>
    <source>
        <strain evidence="2">C6-149</strain>
    </source>
</reference>
<keyword evidence="1" id="KW-0812">Transmembrane</keyword>
<dbReference type="AlphaFoldDB" id="A0A9D9E5Z5"/>
<name>A0A9D9E5Z5_9LACO</name>
<sequence>MVQLDNDSYYLVDIRSILGKFFPFVSYFIPHKAYEIGKEDYKKYRRKDHPLNDSSLKNDLFLAFIGSGIGAWLAELIPVYDLHSKFLLFLEILIPIIIANMLIHFLANKTGKINYKELENKYSELTLILIPDSIKVIGKMCFLNLVPLVAFYWIIGVIWSGSISFWWIAGLLEFSLAYFALYMVMYAWTDSGFLLEF</sequence>
<feature type="transmembrane region" description="Helical" evidence="1">
    <location>
        <begin position="60"/>
        <end position="80"/>
    </location>
</feature>